<dbReference type="GO" id="GO:0006565">
    <property type="term" value="P:L-serine catabolic process"/>
    <property type="evidence" value="ECO:0007669"/>
    <property type="project" value="TreeGrafter"/>
</dbReference>
<dbReference type="GO" id="GO:0004794">
    <property type="term" value="F:threonine deaminase activity"/>
    <property type="evidence" value="ECO:0007669"/>
    <property type="project" value="UniProtKB-UniRule"/>
</dbReference>
<keyword evidence="7 15" id="KW-0028">Amino-acid biosynthesis</keyword>
<dbReference type="FunFam" id="3.40.50.1100:FF:000008">
    <property type="entry name" value="L-threonine dehydratase"/>
    <property type="match status" value="1"/>
</dbReference>
<dbReference type="CDD" id="cd01562">
    <property type="entry name" value="Thr-dehyd"/>
    <property type="match status" value="1"/>
</dbReference>
<keyword evidence="9" id="KW-0934">Plastid</keyword>
<comment type="cofactor">
    <cofactor evidence="2 15">
        <name>pyridoxal 5'-phosphate</name>
        <dbReference type="ChEBI" id="CHEBI:597326"/>
    </cofactor>
</comment>
<dbReference type="EMBL" id="RXIC02000020">
    <property type="protein sequence ID" value="KAB1221218.1"/>
    <property type="molecule type" value="Genomic_DNA"/>
</dbReference>
<dbReference type="InterPro" id="IPR050147">
    <property type="entry name" value="Ser/Thr_Dehydratase"/>
</dbReference>
<keyword evidence="18" id="KW-1185">Reference proteome</keyword>
<keyword evidence="6" id="KW-0150">Chloroplast</keyword>
<dbReference type="PROSITE" id="PS51672">
    <property type="entry name" value="ACT_LIKE"/>
    <property type="match status" value="2"/>
</dbReference>
<evidence type="ECO:0000256" key="5">
    <source>
        <dbReference type="ARBA" id="ARBA00010869"/>
    </source>
</evidence>
<dbReference type="PANTHER" id="PTHR48078:SF11">
    <property type="entry name" value="THREONINE DEHYDRATASE, MITOCHONDRIAL"/>
    <property type="match status" value="1"/>
</dbReference>
<evidence type="ECO:0000256" key="9">
    <source>
        <dbReference type="ARBA" id="ARBA00022640"/>
    </source>
</evidence>
<evidence type="ECO:0000256" key="13">
    <source>
        <dbReference type="ARBA" id="ARBA00023239"/>
    </source>
</evidence>
<keyword evidence="14 15" id="KW-0100">Branched-chain amino acid biosynthesis</keyword>
<dbReference type="NCBIfam" id="TIGR01124">
    <property type="entry name" value="ilvA_2Cterm"/>
    <property type="match status" value="1"/>
</dbReference>
<dbReference type="CDD" id="cd04907">
    <property type="entry name" value="ACT_ThrD-I_2"/>
    <property type="match status" value="1"/>
</dbReference>
<evidence type="ECO:0000256" key="15">
    <source>
        <dbReference type="RuleBase" id="RU362012"/>
    </source>
</evidence>
<sequence>MEALLLSPYKLPLLRPKRLELTTPTFGSALNINSDKNGRDLAIRPHISATLYKPTSEISSTAVTSLENPFPVYTQTSPPPRMKVSPDSLQYPPGFLGAALPDRTSPNDADGENITDAMEYLTNILSSKVYDVAIESPLQHASKLSERLGVTVWLKREDLQPVFSFKLRGAYNMMAKLPKEQLDKGVICSSAGNHAQGVALAAKRLGCSAVIAMPVTTPEIKWQSVERLGATVVLVGDSYDEAQTYAKKRAKEEGRTFVPPFDHPDVIMGQGTVGMEIVRQMKGPLHAIFVPVGGGGLIAGIAAYVKRVCPEVRIIGVEPSDANAMALSLIHGQRVMLDKVGGFADGVAVKEVGEETFRICKDLVDGVVLVSRDAICASIKDMFEEKRSILEPAGALALAGAEAYCKYYGLKGENVVAITSGANMNFDKLRVVTELANVGRQQEAVFATVMPEEPGSFKQFCELVGPMNITEFKYRCNSNKEATVLYSVGIHMVSELEAMLERMKSAQLKTDNLTESDLVKDHLRYLMGGRSNVQNEVLCRFVFPERPGTLMKFLDAFSPRWNISLFHYRGEGETGANVLVGMQIARSEMDEFRDRANNLGFDYVVVTNDKYFQLLMH</sequence>
<evidence type="ECO:0000256" key="2">
    <source>
        <dbReference type="ARBA" id="ARBA00001933"/>
    </source>
</evidence>
<gene>
    <name evidence="17" type="ORF">CJ030_MR2G020384</name>
</gene>
<dbReference type="InterPro" id="IPR036052">
    <property type="entry name" value="TrpB-like_PALP_sf"/>
</dbReference>
<keyword evidence="13 15" id="KW-0456">Lyase</keyword>
<dbReference type="EC" id="4.3.1.19" evidence="15"/>
<dbReference type="GO" id="GO:0009507">
    <property type="term" value="C:chloroplast"/>
    <property type="evidence" value="ECO:0007669"/>
    <property type="project" value="UniProtKB-SubCell"/>
</dbReference>
<dbReference type="SUPFAM" id="SSF53686">
    <property type="entry name" value="Tryptophan synthase beta subunit-like PLP-dependent enzymes"/>
    <property type="match status" value="1"/>
</dbReference>
<dbReference type="FunFam" id="3.40.1020.10:FF:000003">
    <property type="entry name" value="Threonine dehydratase"/>
    <property type="match status" value="1"/>
</dbReference>
<dbReference type="InterPro" id="IPR001926">
    <property type="entry name" value="TrpB-like_PALP"/>
</dbReference>
<evidence type="ECO:0000256" key="12">
    <source>
        <dbReference type="ARBA" id="ARBA00022946"/>
    </source>
</evidence>
<evidence type="ECO:0000256" key="4">
    <source>
        <dbReference type="ARBA" id="ARBA00004810"/>
    </source>
</evidence>
<dbReference type="Pfam" id="PF00585">
    <property type="entry name" value="Thr_dehydrat_C"/>
    <property type="match status" value="2"/>
</dbReference>
<comment type="catalytic activity">
    <reaction evidence="1 15">
        <text>L-threonine = 2-oxobutanoate + NH4(+)</text>
        <dbReference type="Rhea" id="RHEA:22108"/>
        <dbReference type="ChEBI" id="CHEBI:16763"/>
        <dbReference type="ChEBI" id="CHEBI:28938"/>
        <dbReference type="ChEBI" id="CHEBI:57926"/>
        <dbReference type="EC" id="4.3.1.19"/>
    </reaction>
</comment>
<evidence type="ECO:0000259" key="16">
    <source>
        <dbReference type="PROSITE" id="PS51672"/>
    </source>
</evidence>
<dbReference type="Gene3D" id="3.40.50.1100">
    <property type="match status" value="2"/>
</dbReference>
<dbReference type="GO" id="GO:0009097">
    <property type="term" value="P:isoleucine biosynthetic process"/>
    <property type="evidence" value="ECO:0007669"/>
    <property type="project" value="UniProtKB-UniRule"/>
</dbReference>
<dbReference type="InterPro" id="IPR000634">
    <property type="entry name" value="Ser/Thr_deHydtase_PyrdxlP-BS"/>
</dbReference>
<feature type="domain" description="ACT-like" evidence="16">
    <location>
        <begin position="444"/>
        <end position="515"/>
    </location>
</feature>
<evidence type="ECO:0000256" key="7">
    <source>
        <dbReference type="ARBA" id="ARBA00022605"/>
    </source>
</evidence>
<dbReference type="InterPro" id="IPR038110">
    <property type="entry name" value="TD_ACT-like_sf"/>
</dbReference>
<evidence type="ECO:0000256" key="8">
    <source>
        <dbReference type="ARBA" id="ARBA00022624"/>
    </source>
</evidence>
<evidence type="ECO:0000313" key="18">
    <source>
        <dbReference type="Proteomes" id="UP000516437"/>
    </source>
</evidence>
<organism evidence="17 18">
    <name type="scientific">Morella rubra</name>
    <name type="common">Chinese bayberry</name>
    <dbReference type="NCBI Taxonomy" id="262757"/>
    <lineage>
        <taxon>Eukaryota</taxon>
        <taxon>Viridiplantae</taxon>
        <taxon>Streptophyta</taxon>
        <taxon>Embryophyta</taxon>
        <taxon>Tracheophyta</taxon>
        <taxon>Spermatophyta</taxon>
        <taxon>Magnoliopsida</taxon>
        <taxon>eudicotyledons</taxon>
        <taxon>Gunneridae</taxon>
        <taxon>Pentapetalae</taxon>
        <taxon>rosids</taxon>
        <taxon>fabids</taxon>
        <taxon>Fagales</taxon>
        <taxon>Myricaceae</taxon>
        <taxon>Morella</taxon>
    </lineage>
</organism>
<dbReference type="InterPro" id="IPR001721">
    <property type="entry name" value="TD_ACT-like"/>
</dbReference>
<comment type="pathway">
    <text evidence="4 15">Amino-acid biosynthesis; L-isoleucine biosynthesis; 2-oxobutanoate from L-threonine: step 1/1.</text>
</comment>
<dbReference type="OrthoDB" id="4418812at2759"/>
<evidence type="ECO:0000256" key="14">
    <source>
        <dbReference type="ARBA" id="ARBA00023304"/>
    </source>
</evidence>
<dbReference type="PANTHER" id="PTHR48078">
    <property type="entry name" value="THREONINE DEHYDRATASE, MITOCHONDRIAL-RELATED"/>
    <property type="match status" value="1"/>
</dbReference>
<feature type="domain" description="ACT-like" evidence="16">
    <location>
        <begin position="537"/>
        <end position="608"/>
    </location>
</feature>
<evidence type="ECO:0000256" key="10">
    <source>
        <dbReference type="ARBA" id="ARBA00022737"/>
    </source>
</evidence>
<accession>A0A6A1WC03</accession>
<evidence type="ECO:0000256" key="11">
    <source>
        <dbReference type="ARBA" id="ARBA00022898"/>
    </source>
</evidence>
<dbReference type="GO" id="GO:0003941">
    <property type="term" value="F:L-serine ammonia-lyase activity"/>
    <property type="evidence" value="ECO:0007669"/>
    <property type="project" value="TreeGrafter"/>
</dbReference>
<keyword evidence="8 15" id="KW-0412">Isoleucine biosynthesis</keyword>
<dbReference type="InterPro" id="IPR005787">
    <property type="entry name" value="Thr_deHydtase_biosynth"/>
</dbReference>
<dbReference type="UniPathway" id="UPA00047">
    <property type="reaction ID" value="UER00054"/>
</dbReference>
<name>A0A6A1WC03_9ROSI</name>
<dbReference type="GO" id="GO:0030170">
    <property type="term" value="F:pyridoxal phosphate binding"/>
    <property type="evidence" value="ECO:0007669"/>
    <property type="project" value="InterPro"/>
</dbReference>
<dbReference type="SUPFAM" id="SSF55021">
    <property type="entry name" value="ACT-like"/>
    <property type="match status" value="1"/>
</dbReference>
<dbReference type="GO" id="GO:0006567">
    <property type="term" value="P:L-threonine catabolic process"/>
    <property type="evidence" value="ECO:0007669"/>
    <property type="project" value="TreeGrafter"/>
</dbReference>
<comment type="subcellular location">
    <subcellularLocation>
        <location evidence="3">Plastid</location>
        <location evidence="3">Chloroplast</location>
    </subcellularLocation>
</comment>
<evidence type="ECO:0000313" key="17">
    <source>
        <dbReference type="EMBL" id="KAB1221218.1"/>
    </source>
</evidence>
<dbReference type="Pfam" id="PF00291">
    <property type="entry name" value="PALP"/>
    <property type="match status" value="1"/>
</dbReference>
<evidence type="ECO:0000256" key="3">
    <source>
        <dbReference type="ARBA" id="ARBA00004229"/>
    </source>
</evidence>
<dbReference type="Gene3D" id="3.40.1020.10">
    <property type="entry name" value="Biosynthetic Threonine Deaminase, Domain 3"/>
    <property type="match status" value="1"/>
</dbReference>
<dbReference type="InterPro" id="IPR045865">
    <property type="entry name" value="ACT-like_dom_sf"/>
</dbReference>
<dbReference type="CDD" id="cd04906">
    <property type="entry name" value="ACT_ThrD-I_1"/>
    <property type="match status" value="1"/>
</dbReference>
<dbReference type="Proteomes" id="UP000516437">
    <property type="component" value="Chromosome 2"/>
</dbReference>
<evidence type="ECO:0000256" key="1">
    <source>
        <dbReference type="ARBA" id="ARBA00001274"/>
    </source>
</evidence>
<dbReference type="AlphaFoldDB" id="A0A6A1WC03"/>
<comment type="similarity">
    <text evidence="5 15">Belongs to the serine/threonine dehydratase family.</text>
</comment>
<dbReference type="NCBIfam" id="NF006674">
    <property type="entry name" value="PRK09224.1"/>
    <property type="match status" value="1"/>
</dbReference>
<proteinExistence type="inferred from homology"/>
<evidence type="ECO:0000256" key="6">
    <source>
        <dbReference type="ARBA" id="ARBA00022528"/>
    </source>
</evidence>
<reference evidence="17 18" key="1">
    <citation type="journal article" date="2019" name="Plant Biotechnol. J.">
        <title>The red bayberry genome and genetic basis of sex determination.</title>
        <authorList>
            <person name="Jia H.M."/>
            <person name="Jia H.J."/>
            <person name="Cai Q.L."/>
            <person name="Wang Y."/>
            <person name="Zhao H.B."/>
            <person name="Yang W.F."/>
            <person name="Wang G.Y."/>
            <person name="Li Y.H."/>
            <person name="Zhan D.L."/>
            <person name="Shen Y.T."/>
            <person name="Niu Q.F."/>
            <person name="Chang L."/>
            <person name="Qiu J."/>
            <person name="Zhao L."/>
            <person name="Xie H.B."/>
            <person name="Fu W.Y."/>
            <person name="Jin J."/>
            <person name="Li X.W."/>
            <person name="Jiao Y."/>
            <person name="Zhou C.C."/>
            <person name="Tu T."/>
            <person name="Chai C.Y."/>
            <person name="Gao J.L."/>
            <person name="Fan L.J."/>
            <person name="van de Weg E."/>
            <person name="Wang J.Y."/>
            <person name="Gao Z.S."/>
        </authorList>
    </citation>
    <scope>NUCLEOTIDE SEQUENCE [LARGE SCALE GENOMIC DNA]</scope>
    <source>
        <tissue evidence="17">Leaves</tissue>
    </source>
</reference>
<keyword evidence="12" id="KW-0809">Transit peptide</keyword>
<comment type="caution">
    <text evidence="17">The sequence shown here is derived from an EMBL/GenBank/DDBJ whole genome shotgun (WGS) entry which is preliminary data.</text>
</comment>
<protein>
    <recommendedName>
        <fullName evidence="15">Threonine dehydratase</fullName>
        <ecNumber evidence="15">4.3.1.19</ecNumber>
    </recommendedName>
    <alternativeName>
        <fullName evidence="15">Threonine deaminase</fullName>
    </alternativeName>
</protein>
<keyword evidence="10" id="KW-0677">Repeat</keyword>
<dbReference type="PROSITE" id="PS00165">
    <property type="entry name" value="DEHYDRATASE_SER_THR"/>
    <property type="match status" value="1"/>
</dbReference>
<keyword evidence="11 15" id="KW-0663">Pyridoxal phosphate</keyword>